<keyword evidence="4" id="KW-1133">Transmembrane helix</keyword>
<keyword evidence="7" id="KW-1185">Reference proteome</keyword>
<keyword evidence="4" id="KW-0472">Membrane</keyword>
<evidence type="ECO:0000259" key="5">
    <source>
        <dbReference type="Pfam" id="PF07730"/>
    </source>
</evidence>
<dbReference type="PANTHER" id="PTHR24421">
    <property type="entry name" value="NITRATE/NITRITE SENSOR PROTEIN NARX-RELATED"/>
    <property type="match status" value="1"/>
</dbReference>
<gene>
    <name evidence="6" type="ORF">Ssi02_15110</name>
</gene>
<dbReference type="GO" id="GO:0046983">
    <property type="term" value="F:protein dimerization activity"/>
    <property type="evidence" value="ECO:0007669"/>
    <property type="project" value="InterPro"/>
</dbReference>
<evidence type="ECO:0000256" key="4">
    <source>
        <dbReference type="SAM" id="Phobius"/>
    </source>
</evidence>
<evidence type="ECO:0000256" key="1">
    <source>
        <dbReference type="ARBA" id="ARBA00022679"/>
    </source>
</evidence>
<keyword evidence="1" id="KW-0808">Transferase</keyword>
<keyword evidence="2 6" id="KW-0418">Kinase</keyword>
<dbReference type="CDD" id="cd16917">
    <property type="entry name" value="HATPase_UhpB-NarQ-NarX-like"/>
    <property type="match status" value="1"/>
</dbReference>
<dbReference type="Gene3D" id="3.30.565.10">
    <property type="entry name" value="Histidine kinase-like ATPase, C-terminal domain"/>
    <property type="match status" value="1"/>
</dbReference>
<name>A0A919REE6_9ACTN</name>
<evidence type="ECO:0000256" key="2">
    <source>
        <dbReference type="ARBA" id="ARBA00022777"/>
    </source>
</evidence>
<comment type="caution">
    <text evidence="6">The sequence shown here is derived from an EMBL/GenBank/DDBJ whole genome shotgun (WGS) entry which is preliminary data.</text>
</comment>
<dbReference type="Proteomes" id="UP000606172">
    <property type="component" value="Unassembled WGS sequence"/>
</dbReference>
<dbReference type="GO" id="GO:0000155">
    <property type="term" value="F:phosphorelay sensor kinase activity"/>
    <property type="evidence" value="ECO:0007669"/>
    <property type="project" value="InterPro"/>
</dbReference>
<organism evidence="6 7">
    <name type="scientific">Sinosporangium siamense</name>
    <dbReference type="NCBI Taxonomy" id="1367973"/>
    <lineage>
        <taxon>Bacteria</taxon>
        <taxon>Bacillati</taxon>
        <taxon>Actinomycetota</taxon>
        <taxon>Actinomycetes</taxon>
        <taxon>Streptosporangiales</taxon>
        <taxon>Streptosporangiaceae</taxon>
        <taxon>Sinosporangium</taxon>
    </lineage>
</organism>
<feature type="transmembrane region" description="Helical" evidence="4">
    <location>
        <begin position="135"/>
        <end position="159"/>
    </location>
</feature>
<dbReference type="InterPro" id="IPR036890">
    <property type="entry name" value="HATPase_C_sf"/>
</dbReference>
<feature type="transmembrane region" description="Helical" evidence="4">
    <location>
        <begin position="74"/>
        <end position="97"/>
    </location>
</feature>
<feature type="transmembrane region" description="Helical" evidence="4">
    <location>
        <begin position="166"/>
        <end position="184"/>
    </location>
</feature>
<dbReference type="AlphaFoldDB" id="A0A919REE6"/>
<dbReference type="Pfam" id="PF07730">
    <property type="entry name" value="HisKA_3"/>
    <property type="match status" value="1"/>
</dbReference>
<keyword evidence="4" id="KW-0812">Transmembrane</keyword>
<dbReference type="GO" id="GO:0016020">
    <property type="term" value="C:membrane"/>
    <property type="evidence" value="ECO:0007669"/>
    <property type="project" value="InterPro"/>
</dbReference>
<dbReference type="InterPro" id="IPR011712">
    <property type="entry name" value="Sig_transdc_His_kin_sub3_dim/P"/>
</dbReference>
<dbReference type="RefSeq" id="WP_239128670.1">
    <property type="nucleotide sequence ID" value="NZ_BOOW01000009.1"/>
</dbReference>
<proteinExistence type="predicted"/>
<reference evidence="6" key="1">
    <citation type="submission" date="2021-01" db="EMBL/GenBank/DDBJ databases">
        <title>Whole genome shotgun sequence of Sinosporangium siamense NBRC 109515.</title>
        <authorList>
            <person name="Komaki H."/>
            <person name="Tamura T."/>
        </authorList>
    </citation>
    <scope>NUCLEOTIDE SEQUENCE</scope>
    <source>
        <strain evidence="6">NBRC 109515</strain>
    </source>
</reference>
<accession>A0A919REE6</accession>
<dbReference type="EMBL" id="BOOW01000009">
    <property type="protein sequence ID" value="GII91280.1"/>
    <property type="molecule type" value="Genomic_DNA"/>
</dbReference>
<evidence type="ECO:0000313" key="6">
    <source>
        <dbReference type="EMBL" id="GII91280.1"/>
    </source>
</evidence>
<dbReference type="PANTHER" id="PTHR24421:SF63">
    <property type="entry name" value="SENSOR HISTIDINE KINASE DESK"/>
    <property type="match status" value="1"/>
</dbReference>
<feature type="domain" description="Signal transduction histidine kinase subgroup 3 dimerisation and phosphoacceptor" evidence="5">
    <location>
        <begin position="213"/>
        <end position="279"/>
    </location>
</feature>
<evidence type="ECO:0000256" key="3">
    <source>
        <dbReference type="ARBA" id="ARBA00023012"/>
    </source>
</evidence>
<feature type="transmembrane region" description="Helical" evidence="4">
    <location>
        <begin position="31"/>
        <end position="54"/>
    </location>
</feature>
<dbReference type="InterPro" id="IPR050482">
    <property type="entry name" value="Sensor_HK_TwoCompSys"/>
</dbReference>
<feature type="transmembrane region" description="Helical" evidence="4">
    <location>
        <begin position="109"/>
        <end position="129"/>
    </location>
</feature>
<evidence type="ECO:0000313" key="7">
    <source>
        <dbReference type="Proteomes" id="UP000606172"/>
    </source>
</evidence>
<dbReference type="SUPFAM" id="SSF55874">
    <property type="entry name" value="ATPase domain of HSP90 chaperone/DNA topoisomerase II/histidine kinase"/>
    <property type="match status" value="1"/>
</dbReference>
<dbReference type="Gene3D" id="1.20.5.1930">
    <property type="match status" value="1"/>
</dbReference>
<sequence length="404" mass="44338">MTDEEVKAPVPAHRRFRLRRRRKRWSDEHRLKVYTLWIMLTGLAMAWVAPILGLDVDKLSGEPTWLLLTEINGWVVPALPFWFAGMGVFTVSYVIVVRAIVAGSDYDRHLLVSGLIALALSLIGVGWTAGPMVAWLGLVAVRYPLHKVLLVSLVALPLASIRSDGTISLIVFLNVWLALTIVWANRFQVWLWKVVKAANEGRDAQARLAVTEERLRFARDMHDLVGHSLSAIAVKTELAGKLATRDAERAAAEMGEVHGLAREALREIRMAVRGYRTVELGDELRSVRSVLEAASIRCTLELPDADLPDELNTLLAWLVREGTTNVLRHSEATRCRITVGMEGDKVVLEMTNDGASVRQPNDRQGSGLAGMTERTAALGGSLTAGPVVSGGFLLRAVVPVEGIS</sequence>
<protein>
    <submittedName>
        <fullName evidence="6">Two-component sensor histidine kinase</fullName>
    </submittedName>
</protein>
<keyword evidence="3" id="KW-0902">Two-component regulatory system</keyword>